<dbReference type="RefSeq" id="WP_173145754.1">
    <property type="nucleotide sequence ID" value="NZ_CP053985.1"/>
</dbReference>
<evidence type="ECO:0000256" key="2">
    <source>
        <dbReference type="ARBA" id="ARBA00023002"/>
    </source>
</evidence>
<dbReference type="PANTHER" id="PTHR43477">
    <property type="entry name" value="DIHYDROANTICAPSIN 7-DEHYDROGENASE"/>
    <property type="match status" value="1"/>
</dbReference>
<protein>
    <submittedName>
        <fullName evidence="3">SDR family oxidoreductase</fullName>
    </submittedName>
</protein>
<dbReference type="Proteomes" id="UP000500970">
    <property type="component" value="Chromosome"/>
</dbReference>
<keyword evidence="4" id="KW-1185">Reference proteome</keyword>
<reference evidence="3 4" key="1">
    <citation type="submission" date="2020-05" db="EMBL/GenBank/DDBJ databases">
        <title>FDA dAtabase for Regulatory Grade micrObial Sequences (FDA-ARGOS): Supporting development and validation of Infectious Disease Dx tests.</title>
        <authorList>
            <person name="Sproer C."/>
            <person name="Gronow S."/>
            <person name="Severitt S."/>
            <person name="Schroder I."/>
            <person name="Tallon L."/>
            <person name="Sadzewicz L."/>
            <person name="Zhao X."/>
            <person name="Vavikolanu K."/>
            <person name="Mehta A."/>
            <person name="Aluvathingal J."/>
            <person name="Nadendla S."/>
            <person name="Myers T."/>
            <person name="Yan Y."/>
            <person name="Sichtig H."/>
        </authorList>
    </citation>
    <scope>NUCLEOTIDE SEQUENCE [LARGE SCALE GENOMIC DNA]</scope>
    <source>
        <strain evidence="3 4">FDAARGOS_790</strain>
    </source>
</reference>
<dbReference type="InterPro" id="IPR036291">
    <property type="entry name" value="NAD(P)-bd_dom_sf"/>
</dbReference>
<dbReference type="PANTHER" id="PTHR43477:SF1">
    <property type="entry name" value="DIHYDROANTICAPSIN 7-DEHYDROGENASE"/>
    <property type="match status" value="1"/>
</dbReference>
<dbReference type="InterPro" id="IPR002347">
    <property type="entry name" value="SDR_fam"/>
</dbReference>
<dbReference type="SUPFAM" id="SSF51735">
    <property type="entry name" value="NAD(P)-binding Rossmann-fold domains"/>
    <property type="match status" value="1"/>
</dbReference>
<dbReference type="Pfam" id="PF13561">
    <property type="entry name" value="adh_short_C2"/>
    <property type="match status" value="1"/>
</dbReference>
<comment type="similarity">
    <text evidence="1">Belongs to the short-chain dehydrogenases/reductases (SDR) family.</text>
</comment>
<dbReference type="PROSITE" id="PS00061">
    <property type="entry name" value="ADH_SHORT"/>
    <property type="match status" value="1"/>
</dbReference>
<keyword evidence="2" id="KW-0560">Oxidoreductase</keyword>
<sequence>MGRFDNRIVLITGAARGQGAEEARRWVDDGGFVFIADVDDGAGQALAAMLGANAEYLHLDVSNEDGWAAAMTAIESRGPLSGLVNNAAIYQPQPLEQTSVESFDRHMQINLRGSFLGMKHGAHAMTRAGGGSIVNISSTAGLRASPGSFAYSATKWGLRGMTLSAAASLAAHGIRVNAVYPGPIDTDMLKVRSADQLAERVKRVPLGRMGTAGEVAAMVLFLLSDDSSYMTGAEITVDGGVTL</sequence>
<dbReference type="Gene3D" id="3.40.50.720">
    <property type="entry name" value="NAD(P)-binding Rossmann-like Domain"/>
    <property type="match status" value="1"/>
</dbReference>
<dbReference type="InterPro" id="IPR020904">
    <property type="entry name" value="Sc_DH/Rdtase_CS"/>
</dbReference>
<dbReference type="PRINTS" id="PR00080">
    <property type="entry name" value="SDRFAMILY"/>
</dbReference>
<evidence type="ECO:0000313" key="4">
    <source>
        <dbReference type="Proteomes" id="UP000500970"/>
    </source>
</evidence>
<dbReference type="FunFam" id="3.40.50.720:FF:000084">
    <property type="entry name" value="Short-chain dehydrogenase reductase"/>
    <property type="match status" value="1"/>
</dbReference>
<dbReference type="AlphaFoldDB" id="A0A7D4I189"/>
<gene>
    <name evidence="3" type="ORF">FOC84_18800</name>
</gene>
<organism evidence="3 4">
    <name type="scientific">Achromobacter pestifer</name>
    <dbReference type="NCBI Taxonomy" id="1353889"/>
    <lineage>
        <taxon>Bacteria</taxon>
        <taxon>Pseudomonadati</taxon>
        <taxon>Pseudomonadota</taxon>
        <taxon>Betaproteobacteria</taxon>
        <taxon>Burkholderiales</taxon>
        <taxon>Alcaligenaceae</taxon>
        <taxon>Achromobacter</taxon>
    </lineage>
</organism>
<dbReference type="InterPro" id="IPR051122">
    <property type="entry name" value="SDR_DHRS6-like"/>
</dbReference>
<dbReference type="KEGG" id="apes:FOC84_18800"/>
<proteinExistence type="inferred from homology"/>
<dbReference type="EMBL" id="CP053985">
    <property type="protein sequence ID" value="QKH36876.1"/>
    <property type="molecule type" value="Genomic_DNA"/>
</dbReference>
<dbReference type="PRINTS" id="PR00081">
    <property type="entry name" value="GDHRDH"/>
</dbReference>
<dbReference type="GO" id="GO:0016491">
    <property type="term" value="F:oxidoreductase activity"/>
    <property type="evidence" value="ECO:0007669"/>
    <property type="project" value="UniProtKB-KW"/>
</dbReference>
<evidence type="ECO:0000256" key="1">
    <source>
        <dbReference type="ARBA" id="ARBA00006484"/>
    </source>
</evidence>
<evidence type="ECO:0000313" key="3">
    <source>
        <dbReference type="EMBL" id="QKH36876.1"/>
    </source>
</evidence>
<name>A0A7D4I189_9BURK</name>
<accession>A0A7D4I189</accession>